<evidence type="ECO:0000313" key="2">
    <source>
        <dbReference type="EMBL" id="MDO6414621.1"/>
    </source>
</evidence>
<reference evidence="2" key="1">
    <citation type="submission" date="2023-07" db="EMBL/GenBank/DDBJ databases">
        <authorList>
            <person name="Kim M."/>
        </authorList>
    </citation>
    <scope>NUCLEOTIDE SEQUENCE</scope>
    <source>
        <strain evidence="2">BIUV-7</strain>
    </source>
</reference>
<accession>A0ABT8Y8F9</accession>
<protein>
    <submittedName>
        <fullName evidence="2">Uncharacterized protein</fullName>
    </submittedName>
</protein>
<dbReference type="EMBL" id="JAUOTP010000003">
    <property type="protein sequence ID" value="MDO6414621.1"/>
    <property type="molecule type" value="Genomic_DNA"/>
</dbReference>
<organism evidence="2 3">
    <name type="scientific">Sphingomonas natans</name>
    <dbReference type="NCBI Taxonomy" id="3063330"/>
    <lineage>
        <taxon>Bacteria</taxon>
        <taxon>Pseudomonadati</taxon>
        <taxon>Pseudomonadota</taxon>
        <taxon>Alphaproteobacteria</taxon>
        <taxon>Sphingomonadales</taxon>
        <taxon>Sphingomonadaceae</taxon>
        <taxon>Sphingomonas</taxon>
    </lineage>
</organism>
<feature type="compositionally biased region" description="Polar residues" evidence="1">
    <location>
        <begin position="80"/>
        <end position="95"/>
    </location>
</feature>
<evidence type="ECO:0000256" key="1">
    <source>
        <dbReference type="SAM" id="MobiDB-lite"/>
    </source>
</evidence>
<keyword evidence="3" id="KW-1185">Reference proteome</keyword>
<feature type="region of interest" description="Disordered" evidence="1">
    <location>
        <begin position="67"/>
        <end position="111"/>
    </location>
</feature>
<dbReference type="Proteomes" id="UP001169764">
    <property type="component" value="Unassembled WGS sequence"/>
</dbReference>
<name>A0ABT8Y8F9_9SPHN</name>
<sequence length="111" mass="11798">MNQTKQDDLADTVGMDAARSELLTEIVAKVGSPDPEASDDDLDLWWGLVEIDRLASGLTLATIAKLSHPGGDEHPAGPWLQTSDETGDAPTQLTPQGKLAIRQSGALHREA</sequence>
<proteinExistence type="predicted"/>
<dbReference type="RefSeq" id="WP_303541905.1">
    <property type="nucleotide sequence ID" value="NZ_JAUOTP010000003.1"/>
</dbReference>
<evidence type="ECO:0000313" key="3">
    <source>
        <dbReference type="Proteomes" id="UP001169764"/>
    </source>
</evidence>
<comment type="caution">
    <text evidence="2">The sequence shown here is derived from an EMBL/GenBank/DDBJ whole genome shotgun (WGS) entry which is preliminary data.</text>
</comment>
<gene>
    <name evidence="2" type="ORF">Q4F19_09540</name>
</gene>